<proteinExistence type="inferred from homology"/>
<evidence type="ECO:0000256" key="2">
    <source>
        <dbReference type="SAM" id="Phobius"/>
    </source>
</evidence>
<evidence type="ECO:0000256" key="1">
    <source>
        <dbReference type="ARBA" id="ARBA00009923"/>
    </source>
</evidence>
<evidence type="ECO:0000256" key="3">
    <source>
        <dbReference type="SAM" id="SignalP"/>
    </source>
</evidence>
<comment type="caution">
    <text evidence="5">The sequence shown here is derived from an EMBL/GenBank/DDBJ whole genome shotgun (WGS) entry which is preliminary data.</text>
</comment>
<dbReference type="InterPro" id="IPR002413">
    <property type="entry name" value="V5_allergen-like"/>
</dbReference>
<dbReference type="SUPFAM" id="SSF55797">
    <property type="entry name" value="PR-1-like"/>
    <property type="match status" value="1"/>
</dbReference>
<dbReference type="Gene3D" id="3.40.33.10">
    <property type="entry name" value="CAP"/>
    <property type="match status" value="1"/>
</dbReference>
<evidence type="ECO:0000259" key="4">
    <source>
        <dbReference type="SMART" id="SM00198"/>
    </source>
</evidence>
<gene>
    <name evidence="5" type="ORF">AALO_G00224420</name>
</gene>
<keyword evidence="2" id="KW-1133">Transmembrane helix</keyword>
<evidence type="ECO:0000313" key="5">
    <source>
        <dbReference type="EMBL" id="KAG5267680.1"/>
    </source>
</evidence>
<dbReference type="SMART" id="SM00198">
    <property type="entry name" value="SCP"/>
    <property type="match status" value="1"/>
</dbReference>
<dbReference type="PRINTS" id="PR00837">
    <property type="entry name" value="V5TPXLIKE"/>
</dbReference>
<sequence>MAGRWMGVVCLMIVMEFPAMVMPTPGLPLPDITDEKFIDDCVKSHNLNRSRVKPAAGNMRYMTWDAALAITARAWARMCVFDHNIYLKDVKKVHPTFPSVGENLWTGYPPNTFSVEEAMKSWVDGELKDYNYDHNYCTPGKPCGHYTQVVWADSYKVGCAVHICPDGVKGFSEGHASAHFLCNYSPAGNFQGEKPYLTGGKCSKCAATDTCDGSLCHDPTRDAIRRYHWSPEWDPEKTTCGTFCLAVLVLRPVALLLIFASAYTIKMQYPNIFVYE</sequence>
<evidence type="ECO:0000313" key="6">
    <source>
        <dbReference type="Proteomes" id="UP000823561"/>
    </source>
</evidence>
<keyword evidence="2" id="KW-0812">Transmembrane</keyword>
<dbReference type="AlphaFoldDB" id="A0AAV6G2I4"/>
<dbReference type="PROSITE" id="PS01010">
    <property type="entry name" value="CRISP_2"/>
    <property type="match status" value="1"/>
</dbReference>
<dbReference type="PROSITE" id="PS01009">
    <property type="entry name" value="CRISP_1"/>
    <property type="match status" value="1"/>
</dbReference>
<comment type="similarity">
    <text evidence="1">Belongs to the CRISP family.</text>
</comment>
<dbReference type="GO" id="GO:0005576">
    <property type="term" value="C:extracellular region"/>
    <property type="evidence" value="ECO:0007669"/>
    <property type="project" value="InterPro"/>
</dbReference>
<dbReference type="EMBL" id="JADWDJ010000017">
    <property type="protein sequence ID" value="KAG5267680.1"/>
    <property type="molecule type" value="Genomic_DNA"/>
</dbReference>
<reference evidence="5 6" key="1">
    <citation type="submission" date="2020-10" db="EMBL/GenBank/DDBJ databases">
        <title>Chromosome-scale genome assembly of the Allis shad, Alosa alosa.</title>
        <authorList>
            <person name="Margot Z."/>
            <person name="Christophe K."/>
            <person name="Cabau C."/>
            <person name="Louis A."/>
            <person name="Berthelot C."/>
            <person name="Parey E."/>
            <person name="Roest Crollius H."/>
            <person name="Montfort J."/>
            <person name="Robinson-Rechavi M."/>
            <person name="Bucao C."/>
            <person name="Bouchez O."/>
            <person name="Gislard M."/>
            <person name="Lluch J."/>
            <person name="Milhes M."/>
            <person name="Lampietro C."/>
            <person name="Lopez Roques C."/>
            <person name="Donnadieu C."/>
            <person name="Braasch I."/>
            <person name="Desvignes T."/>
            <person name="Postlethwait J."/>
            <person name="Bobe J."/>
            <person name="Guiguen Y."/>
        </authorList>
    </citation>
    <scope>NUCLEOTIDE SEQUENCE [LARGE SCALE GENOMIC DNA]</scope>
    <source>
        <strain evidence="5">M-15738</strain>
        <tissue evidence="5">Blood</tissue>
    </source>
</reference>
<dbReference type="Pfam" id="PF00188">
    <property type="entry name" value="CAP"/>
    <property type="match status" value="1"/>
</dbReference>
<keyword evidence="3" id="KW-0732">Signal</keyword>
<feature type="domain" description="SCP" evidence="4">
    <location>
        <begin position="36"/>
        <end position="192"/>
    </location>
</feature>
<dbReference type="InterPro" id="IPR001283">
    <property type="entry name" value="CRISP-related"/>
</dbReference>
<protein>
    <recommendedName>
        <fullName evidence="4">SCP domain-containing protein</fullName>
    </recommendedName>
</protein>
<accession>A0AAV6G2I4</accession>
<keyword evidence="2" id="KW-0472">Membrane</keyword>
<dbReference type="PANTHER" id="PTHR10334">
    <property type="entry name" value="CYSTEINE-RICH SECRETORY PROTEIN-RELATED"/>
    <property type="match status" value="1"/>
</dbReference>
<feature type="signal peptide" evidence="3">
    <location>
        <begin position="1"/>
        <end position="23"/>
    </location>
</feature>
<dbReference type="InterPro" id="IPR018244">
    <property type="entry name" value="Allrgn_V5/Tpx1_CS"/>
</dbReference>
<keyword evidence="6" id="KW-1185">Reference proteome</keyword>
<dbReference type="InterPro" id="IPR035940">
    <property type="entry name" value="CAP_sf"/>
</dbReference>
<organism evidence="5 6">
    <name type="scientific">Alosa alosa</name>
    <name type="common">allis shad</name>
    <dbReference type="NCBI Taxonomy" id="278164"/>
    <lineage>
        <taxon>Eukaryota</taxon>
        <taxon>Metazoa</taxon>
        <taxon>Chordata</taxon>
        <taxon>Craniata</taxon>
        <taxon>Vertebrata</taxon>
        <taxon>Euteleostomi</taxon>
        <taxon>Actinopterygii</taxon>
        <taxon>Neopterygii</taxon>
        <taxon>Teleostei</taxon>
        <taxon>Clupei</taxon>
        <taxon>Clupeiformes</taxon>
        <taxon>Clupeoidei</taxon>
        <taxon>Clupeidae</taxon>
        <taxon>Alosa</taxon>
    </lineage>
</organism>
<dbReference type="PRINTS" id="PR00838">
    <property type="entry name" value="V5ALLERGEN"/>
</dbReference>
<feature type="chain" id="PRO_5043798138" description="SCP domain-containing protein" evidence="3">
    <location>
        <begin position="24"/>
        <end position="276"/>
    </location>
</feature>
<dbReference type="InterPro" id="IPR014044">
    <property type="entry name" value="CAP_dom"/>
</dbReference>
<dbReference type="Proteomes" id="UP000823561">
    <property type="component" value="Chromosome 17"/>
</dbReference>
<name>A0AAV6G2I4_9TELE</name>
<feature type="transmembrane region" description="Helical" evidence="2">
    <location>
        <begin position="245"/>
        <end position="265"/>
    </location>
</feature>